<comment type="caution">
    <text evidence="3">The sequence shown here is derived from an EMBL/GenBank/DDBJ whole genome shotgun (WGS) entry which is preliminary data.</text>
</comment>
<sequence>MNSMLEKLKRRDPRDSASLNASNGTRKFSQTSVRRSTEEREEDESISDLANGLQGPIGVQESRALAHNVDVLLRDPSGLAFFIHYLESCDQLKLIKFWIHVEGYKASFGSEQRTVSSQKAEESLALLDARNIYNKYIDMDSVNSISFPKKITAKVFGRLSEQQISSDIFDEAKDYVHDLFDSRYFNQFEESLYYKRYQLQVLSQHCGLDDVLHVPSLLNAFLEFVDNRSDHNCLQFLIACHTFETNYRFLSDNEALDDAMSIYEKYISMQAISPIEICDEVRRTMESEICSASGRPSQTSFCLAKQVCALKMHERYLRRFVRSPGYHNYLIELEADVHNTIELPRHNCARVAGSSSSDSTTVVFEQHFTAPEFEKITSKSYQHLPLLKKPNRSSNLAEVDCMGRYHVLYDDSLAIERDRTQSRIRQKLRKYLDKATLKEEEVALEVARTIIADVQNMVEAGRK</sequence>
<reference evidence="3" key="1">
    <citation type="submission" date="2021-06" db="EMBL/GenBank/DDBJ databases">
        <title>Parelaphostrongylus tenuis whole genome reference sequence.</title>
        <authorList>
            <person name="Garwood T.J."/>
            <person name="Larsen P.A."/>
            <person name="Fountain-Jones N.M."/>
            <person name="Garbe J.R."/>
            <person name="Macchietto M.G."/>
            <person name="Kania S.A."/>
            <person name="Gerhold R.W."/>
            <person name="Richards J.E."/>
            <person name="Wolf T.M."/>
        </authorList>
    </citation>
    <scope>NUCLEOTIDE SEQUENCE</scope>
    <source>
        <strain evidence="3">MNPRO001-30</strain>
        <tissue evidence="3">Meninges</tissue>
    </source>
</reference>
<dbReference type="InterPro" id="IPR052246">
    <property type="entry name" value="Cell_Polariz_PKAAnc"/>
</dbReference>
<name>A0AAD5QJR1_PARTN</name>
<dbReference type="GO" id="GO:0008104">
    <property type="term" value="P:intracellular protein localization"/>
    <property type="evidence" value="ECO:0007669"/>
    <property type="project" value="TreeGrafter"/>
</dbReference>
<dbReference type="AlphaFoldDB" id="A0AAD5QJR1"/>
<dbReference type="PANTHER" id="PTHR13155">
    <property type="entry name" value="A-KINASE ANCHOR PROTEINS"/>
    <property type="match status" value="1"/>
</dbReference>
<feature type="compositionally biased region" description="Polar residues" evidence="1">
    <location>
        <begin position="17"/>
        <end position="28"/>
    </location>
</feature>
<dbReference type="InterPro" id="IPR016137">
    <property type="entry name" value="RGS"/>
</dbReference>
<feature type="region of interest" description="Disordered" evidence="1">
    <location>
        <begin position="1"/>
        <end position="53"/>
    </location>
</feature>
<feature type="domain" description="RGS" evidence="2">
    <location>
        <begin position="207"/>
        <end position="330"/>
    </location>
</feature>
<evidence type="ECO:0000313" key="4">
    <source>
        <dbReference type="Proteomes" id="UP001196413"/>
    </source>
</evidence>
<organism evidence="3 4">
    <name type="scientific">Parelaphostrongylus tenuis</name>
    <name type="common">Meningeal worm</name>
    <dbReference type="NCBI Taxonomy" id="148309"/>
    <lineage>
        <taxon>Eukaryota</taxon>
        <taxon>Metazoa</taxon>
        <taxon>Ecdysozoa</taxon>
        <taxon>Nematoda</taxon>
        <taxon>Chromadorea</taxon>
        <taxon>Rhabditida</taxon>
        <taxon>Rhabditina</taxon>
        <taxon>Rhabditomorpha</taxon>
        <taxon>Strongyloidea</taxon>
        <taxon>Metastrongylidae</taxon>
        <taxon>Parelaphostrongylus</taxon>
    </lineage>
</organism>
<dbReference type="CDD" id="cd07440">
    <property type="entry name" value="RGS"/>
    <property type="match status" value="1"/>
</dbReference>
<dbReference type="Pfam" id="PF00615">
    <property type="entry name" value="RGS"/>
    <property type="match status" value="2"/>
</dbReference>
<feature type="compositionally biased region" description="Basic and acidic residues" evidence="1">
    <location>
        <begin position="1"/>
        <end position="15"/>
    </location>
</feature>
<protein>
    <recommendedName>
        <fullName evidence="2">RGS domain-containing protein</fullName>
    </recommendedName>
</protein>
<dbReference type="SMART" id="SM00315">
    <property type="entry name" value="RGS"/>
    <property type="match status" value="2"/>
</dbReference>
<dbReference type="InterPro" id="IPR036305">
    <property type="entry name" value="RGS_sf"/>
</dbReference>
<dbReference type="PROSITE" id="PS50132">
    <property type="entry name" value="RGS"/>
    <property type="match status" value="2"/>
</dbReference>
<dbReference type="SUPFAM" id="SSF48097">
    <property type="entry name" value="Regulator of G-protein signaling, RGS"/>
    <property type="match status" value="2"/>
</dbReference>
<evidence type="ECO:0000259" key="2">
    <source>
        <dbReference type="PROSITE" id="PS50132"/>
    </source>
</evidence>
<dbReference type="GO" id="GO:0005886">
    <property type="term" value="C:plasma membrane"/>
    <property type="evidence" value="ECO:0007669"/>
    <property type="project" value="TreeGrafter"/>
</dbReference>
<accession>A0AAD5QJR1</accession>
<feature type="domain" description="RGS" evidence="2">
    <location>
        <begin position="68"/>
        <end position="198"/>
    </location>
</feature>
<evidence type="ECO:0000256" key="1">
    <source>
        <dbReference type="SAM" id="MobiDB-lite"/>
    </source>
</evidence>
<dbReference type="GO" id="GO:0005739">
    <property type="term" value="C:mitochondrion"/>
    <property type="evidence" value="ECO:0007669"/>
    <property type="project" value="TreeGrafter"/>
</dbReference>
<evidence type="ECO:0000313" key="3">
    <source>
        <dbReference type="EMBL" id="KAJ1349436.1"/>
    </source>
</evidence>
<dbReference type="PANTHER" id="PTHR13155:SF1">
    <property type="entry name" value="A-KINASE ANCHOR PROTEIN 10, MITOCHONDRIAL"/>
    <property type="match status" value="1"/>
</dbReference>
<gene>
    <name evidence="3" type="ORF">KIN20_005010</name>
</gene>
<keyword evidence="4" id="KW-1185">Reference proteome</keyword>
<dbReference type="InterPro" id="IPR044926">
    <property type="entry name" value="RGS_subdomain_2"/>
</dbReference>
<dbReference type="Gene3D" id="1.10.167.10">
    <property type="entry name" value="Regulator of G-protein Signalling 4, domain 2"/>
    <property type="match status" value="2"/>
</dbReference>
<dbReference type="Proteomes" id="UP001196413">
    <property type="component" value="Unassembled WGS sequence"/>
</dbReference>
<proteinExistence type="predicted"/>
<dbReference type="EMBL" id="JAHQIW010000664">
    <property type="protein sequence ID" value="KAJ1349436.1"/>
    <property type="molecule type" value="Genomic_DNA"/>
</dbReference>